<dbReference type="GO" id="GO:0035721">
    <property type="term" value="P:intraciliary retrograde transport"/>
    <property type="evidence" value="ECO:0007669"/>
    <property type="project" value="TreeGrafter"/>
</dbReference>
<evidence type="ECO:0000256" key="3">
    <source>
        <dbReference type="ARBA" id="ARBA00022574"/>
    </source>
</evidence>
<organism evidence="12 14">
    <name type="scientific">Schistosoma margrebowiei</name>
    <dbReference type="NCBI Taxonomy" id="48269"/>
    <lineage>
        <taxon>Eukaryota</taxon>
        <taxon>Metazoa</taxon>
        <taxon>Spiralia</taxon>
        <taxon>Lophotrochozoa</taxon>
        <taxon>Platyhelminthes</taxon>
        <taxon>Trematoda</taxon>
        <taxon>Digenea</taxon>
        <taxon>Strigeidida</taxon>
        <taxon>Schistosomatoidea</taxon>
        <taxon>Schistosomatidae</taxon>
        <taxon>Schistosoma</taxon>
    </lineage>
</organism>
<comment type="subcellular location">
    <subcellularLocation>
        <location evidence="1">Cell projection</location>
        <location evidence="1">Cilium</location>
    </subcellularLocation>
</comment>
<dbReference type="PROSITE" id="PS50082">
    <property type="entry name" value="WD_REPEATS_2"/>
    <property type="match status" value="1"/>
</dbReference>
<sequence>MDTAQVWSFKVKGKDGVANCIWDLCYSPDGSQLIVASGNLVWVYKADNGSLIKNLKGHKDTVYCVAYAHDSSIFASGSSDKCVIIWKSSTLEGLLKYVHNESIQCLEFNPVAVLLASTGSTDFGFWTMDQKSVVKTKISARPTCCSWKSDGQLLAIGLYNGVISIRNKETEEVVKIERPGNPVIWHLKWNPSKNDHGEILAVVDWNQKLSFYQLCGRQTGKDYILGYDPCNITWFGNKYESLAICGSNKMCQLYNNEGVRLACINKQQSWIWCCCTRNGYNQIVVGCQDGTLETVQLILDPVYTFYKDRYAYRESLTDVVVQHLITEQKARIKCRDYVKKISLFKNLLAIQLSEKILIYESSSDDMKDMHYRICAKLLQQIHCHYLLIITNHLIICQNNCLSCINFKGIKEREWIVDSPVNCFRIIGGLPNKEGLLLGLKDGQVVQIILDNTFPIYLTKVMNEVYSMDMSRNRDKLAIVDNNKTMSVYSLEKQEILFQEPNVFSISWSTTNNELLAYTGNDLLFIKNGQFPSHRQYNKGQILNFTGSIIYCLNENNINHIEISLSPAVYHYLGTGQLNEAYQLACYGLTDQDWKVIGRMALNKLNLKVAKCAYIQLEDILMLTFIQQLEERSKRGEWNNKELLNNSSNISIILGDISAYLGNFNEAVMYYTKSNLNSNKINHKIIDMYTDLRRFNEAHEMIKSNNNNNDNINEHKLLLSKNADWAKSTNEHRTAAKMYIDAGEYMKAIELSDLHGWTDILLDISRRLDKTDHEYLECCARSLTRLGEYAFAADCYAKYGDIENQLNLYIESYNWEEAFSLVEKHHDYTRKVYLPYANWLAENDKFEEAQTAFIKAGLQNEAISVLEQLATCAAKESRFDDAGFYYWKLSVLCLNMLNNETITKTGYQELLDRYDNFQKKADVYYVYNNIHHFLHEPFASHMPETYFNMARYLIHILQFGDIPEVSKAAVLYTLAKHGRALGAYKLTKQIYDRLQTLHMSSKMRDEVDLCSITLNSGPMIDSEEISTMCYRCSATNPLLNSLGNRCINCKEPFLYSFINLEQLPIVEFIPEDNLSYEEVRSYLQKEPPSYKNSMDEDINNVELNNDFSQTLKISHKQENGSLDEDPFMAKLLNSDLISESYSPVQLDIATLEAISFNEVIIVNNPPLKPRYYKSVLPDVSITQCTVCHKLFYTDDYELVSLQQGRCPYCHTMKE</sequence>
<dbReference type="Pfam" id="PF23381">
    <property type="entry name" value="Beta-prop_IFT122_1st"/>
    <property type="match status" value="2"/>
</dbReference>
<evidence type="ECO:0000256" key="4">
    <source>
        <dbReference type="ARBA" id="ARBA00022737"/>
    </source>
</evidence>
<keyword evidence="3 7" id="KW-0853">WD repeat</keyword>
<protein>
    <recommendedName>
        <fullName evidence="2">Intraflagellar transport protein 122 homolog</fullName>
    </recommendedName>
</protein>
<dbReference type="WBParaSite" id="SMRG1_47720.2">
    <property type="protein sequence ID" value="SMRG1_47720.2"/>
    <property type="gene ID" value="SMRG1_47720"/>
</dbReference>
<dbReference type="Pfam" id="PF23377">
    <property type="entry name" value="Beta-prop_IFT122_2nd"/>
    <property type="match status" value="1"/>
</dbReference>
<dbReference type="Pfam" id="PF25144">
    <property type="entry name" value="Zn_ribbon_IFT122"/>
    <property type="match status" value="1"/>
</dbReference>
<dbReference type="PANTHER" id="PTHR12764:SF4">
    <property type="entry name" value="INTRAFLAGELLAR TRANSPORT PROTEIN 122 HOMOLOG"/>
    <property type="match status" value="1"/>
</dbReference>
<evidence type="ECO:0000313" key="12">
    <source>
        <dbReference type="Proteomes" id="UP000050790"/>
    </source>
</evidence>
<feature type="domain" description="IFT122 zinc ribbon" evidence="10">
    <location>
        <begin position="1021"/>
        <end position="1065"/>
    </location>
</feature>
<feature type="domain" description="IFT122 first beta-propeller" evidence="9">
    <location>
        <begin position="14"/>
        <end position="193"/>
    </location>
</feature>
<evidence type="ECO:0000256" key="7">
    <source>
        <dbReference type="PROSITE-ProRule" id="PRU00221"/>
    </source>
</evidence>
<evidence type="ECO:0000256" key="2">
    <source>
        <dbReference type="ARBA" id="ARBA00019442"/>
    </source>
</evidence>
<dbReference type="GO" id="GO:0097730">
    <property type="term" value="C:non-motile cilium"/>
    <property type="evidence" value="ECO:0007669"/>
    <property type="project" value="TreeGrafter"/>
</dbReference>
<dbReference type="InterPro" id="IPR056152">
    <property type="entry name" value="Beta-prop_IFT122_2nd"/>
</dbReference>
<dbReference type="PROSITE" id="PS50294">
    <property type="entry name" value="WD_REPEATS_REGION"/>
    <property type="match status" value="1"/>
</dbReference>
<dbReference type="InterPro" id="IPR039857">
    <property type="entry name" value="Ift122/121"/>
</dbReference>
<evidence type="ECO:0000256" key="1">
    <source>
        <dbReference type="ARBA" id="ARBA00004138"/>
    </source>
</evidence>
<evidence type="ECO:0000256" key="5">
    <source>
        <dbReference type="ARBA" id="ARBA00023069"/>
    </source>
</evidence>
<dbReference type="WBParaSite" id="SMRG1_47720.1">
    <property type="protein sequence ID" value="SMRG1_47720.1"/>
    <property type="gene ID" value="SMRG1_47720"/>
</dbReference>
<dbReference type="AlphaFoldDB" id="A0AA84ZT63"/>
<dbReference type="Gene3D" id="1.25.40.470">
    <property type="match status" value="1"/>
</dbReference>
<dbReference type="InterPro" id="IPR056838">
    <property type="entry name" value="Zn_ribbon_IFT122"/>
</dbReference>
<evidence type="ECO:0000259" key="10">
    <source>
        <dbReference type="Pfam" id="PF25144"/>
    </source>
</evidence>
<dbReference type="GO" id="GO:1905515">
    <property type="term" value="P:non-motile cilium assembly"/>
    <property type="evidence" value="ECO:0007669"/>
    <property type="project" value="TreeGrafter"/>
</dbReference>
<dbReference type="Pfam" id="PF25143">
    <property type="entry name" value="Zn_ribbon_IFT122_C"/>
    <property type="match status" value="1"/>
</dbReference>
<dbReference type="SMART" id="SM00320">
    <property type="entry name" value="WD40"/>
    <property type="match status" value="7"/>
</dbReference>
<dbReference type="InterPro" id="IPR056153">
    <property type="entry name" value="Beta-prop_IFT122_1st"/>
</dbReference>
<dbReference type="SUPFAM" id="SSF50978">
    <property type="entry name" value="WD40 repeat-like"/>
    <property type="match status" value="2"/>
</dbReference>
<keyword evidence="4" id="KW-0677">Repeat</keyword>
<accession>A0AA84ZT63</accession>
<evidence type="ECO:0000259" key="9">
    <source>
        <dbReference type="Pfam" id="PF23381"/>
    </source>
</evidence>
<dbReference type="GO" id="GO:0061512">
    <property type="term" value="P:protein localization to cilium"/>
    <property type="evidence" value="ECO:0007669"/>
    <property type="project" value="TreeGrafter"/>
</dbReference>
<dbReference type="InterPro" id="IPR015943">
    <property type="entry name" value="WD40/YVTN_repeat-like_dom_sf"/>
</dbReference>
<evidence type="ECO:0000256" key="6">
    <source>
        <dbReference type="ARBA" id="ARBA00023273"/>
    </source>
</evidence>
<evidence type="ECO:0000259" key="8">
    <source>
        <dbReference type="Pfam" id="PF23377"/>
    </source>
</evidence>
<proteinExistence type="predicted"/>
<feature type="domain" description="IFT122 second beta-propeller" evidence="8">
    <location>
        <begin position="304"/>
        <end position="557"/>
    </location>
</feature>
<dbReference type="PANTHER" id="PTHR12764">
    <property type="entry name" value="WD REPEAT DOMAIN-RELATED"/>
    <property type="match status" value="1"/>
</dbReference>
<keyword evidence="6" id="KW-0966">Cell projection</keyword>
<feature type="repeat" description="WD" evidence="7">
    <location>
        <begin position="55"/>
        <end position="96"/>
    </location>
</feature>
<evidence type="ECO:0000313" key="13">
    <source>
        <dbReference type="WBParaSite" id="SMRG1_47720.1"/>
    </source>
</evidence>
<dbReference type="Pfam" id="PF25295">
    <property type="entry name" value="TPR_IFT122"/>
    <property type="match status" value="1"/>
</dbReference>
<feature type="domain" description="IFT122 first beta-propeller" evidence="9">
    <location>
        <begin position="196"/>
        <end position="298"/>
    </location>
</feature>
<keyword evidence="5" id="KW-0969">Cilium</keyword>
<dbReference type="InterPro" id="IPR057411">
    <property type="entry name" value="TPR_IFT122"/>
</dbReference>
<evidence type="ECO:0000259" key="11">
    <source>
        <dbReference type="Pfam" id="PF25295"/>
    </source>
</evidence>
<feature type="domain" description="Intraflagellar transport protein 122 homolog TPR" evidence="11">
    <location>
        <begin position="567"/>
        <end position="957"/>
    </location>
</feature>
<dbReference type="GO" id="GO:0030991">
    <property type="term" value="C:intraciliary transport particle A"/>
    <property type="evidence" value="ECO:0007669"/>
    <property type="project" value="TreeGrafter"/>
</dbReference>
<dbReference type="InterPro" id="IPR001680">
    <property type="entry name" value="WD40_rpt"/>
</dbReference>
<evidence type="ECO:0000313" key="14">
    <source>
        <dbReference type="WBParaSite" id="SMRG1_47720.2"/>
    </source>
</evidence>
<dbReference type="InterPro" id="IPR036322">
    <property type="entry name" value="WD40_repeat_dom_sf"/>
</dbReference>
<name>A0AA84ZT63_9TREM</name>
<reference evidence="13 14" key="1">
    <citation type="submission" date="2023-11" db="UniProtKB">
        <authorList>
            <consortium name="WormBaseParasite"/>
        </authorList>
    </citation>
    <scope>IDENTIFICATION</scope>
</reference>
<dbReference type="Gene3D" id="2.130.10.10">
    <property type="entry name" value="YVTN repeat-like/Quinoprotein amine dehydrogenase"/>
    <property type="match status" value="2"/>
</dbReference>
<dbReference type="Proteomes" id="UP000050790">
    <property type="component" value="Unassembled WGS sequence"/>
</dbReference>